<reference evidence="2 3" key="1">
    <citation type="submission" date="2018-12" db="EMBL/GenBank/DDBJ databases">
        <title>Sequencing of bacterial isolates from soil warming experiment in Harvard Forest, Massachusetts, USA.</title>
        <authorList>
            <person name="Deangelis K."/>
        </authorList>
    </citation>
    <scope>NUCLEOTIDE SEQUENCE [LARGE SCALE GENOMIC DNA]</scope>
    <source>
        <strain evidence="2 3">EB153</strain>
    </source>
</reference>
<dbReference type="GO" id="GO:0004176">
    <property type="term" value="F:ATP-dependent peptidase activity"/>
    <property type="evidence" value="ECO:0007669"/>
    <property type="project" value="InterPro"/>
</dbReference>
<keyword evidence="3" id="KW-1185">Reference proteome</keyword>
<dbReference type="GO" id="GO:0006508">
    <property type="term" value="P:proteolysis"/>
    <property type="evidence" value="ECO:0007669"/>
    <property type="project" value="InterPro"/>
</dbReference>
<dbReference type="GO" id="GO:0005524">
    <property type="term" value="F:ATP binding"/>
    <property type="evidence" value="ECO:0007669"/>
    <property type="project" value="InterPro"/>
</dbReference>
<accession>A0A428ML88</accession>
<dbReference type="GO" id="GO:0004222">
    <property type="term" value="F:metalloendopeptidase activity"/>
    <property type="evidence" value="ECO:0007669"/>
    <property type="project" value="InterPro"/>
</dbReference>
<dbReference type="Gene3D" id="1.20.58.760">
    <property type="entry name" value="Peptidase M41"/>
    <property type="match status" value="1"/>
</dbReference>
<dbReference type="SUPFAM" id="SSF140990">
    <property type="entry name" value="FtsH protease domain-like"/>
    <property type="match status" value="1"/>
</dbReference>
<protein>
    <recommendedName>
        <fullName evidence="4">Peptidase M41-like protein</fullName>
    </recommendedName>
</protein>
<evidence type="ECO:0008006" key="4">
    <source>
        <dbReference type="Google" id="ProtNLM"/>
    </source>
</evidence>
<proteinExistence type="predicted"/>
<name>A0A428ML88_9BACT</name>
<gene>
    <name evidence="2" type="ORF">EDE15_3215</name>
</gene>
<feature type="region of interest" description="Disordered" evidence="1">
    <location>
        <begin position="12"/>
        <end position="36"/>
    </location>
</feature>
<dbReference type="Proteomes" id="UP000269669">
    <property type="component" value="Unassembled WGS sequence"/>
</dbReference>
<evidence type="ECO:0000313" key="3">
    <source>
        <dbReference type="Proteomes" id="UP000269669"/>
    </source>
</evidence>
<comment type="caution">
    <text evidence="2">The sequence shown here is derived from an EMBL/GenBank/DDBJ whole genome shotgun (WGS) entry which is preliminary data.</text>
</comment>
<organism evidence="2 3">
    <name type="scientific">Edaphobacter aggregans</name>
    <dbReference type="NCBI Taxonomy" id="570835"/>
    <lineage>
        <taxon>Bacteria</taxon>
        <taxon>Pseudomonadati</taxon>
        <taxon>Acidobacteriota</taxon>
        <taxon>Terriglobia</taxon>
        <taxon>Terriglobales</taxon>
        <taxon>Acidobacteriaceae</taxon>
        <taxon>Edaphobacter</taxon>
    </lineage>
</organism>
<dbReference type="InterPro" id="IPR037219">
    <property type="entry name" value="Peptidase_M41-like"/>
</dbReference>
<dbReference type="AlphaFoldDB" id="A0A428ML88"/>
<evidence type="ECO:0000256" key="1">
    <source>
        <dbReference type="SAM" id="MobiDB-lite"/>
    </source>
</evidence>
<dbReference type="RefSeq" id="WP_125486135.1">
    <property type="nucleotide sequence ID" value="NZ_RSDW01000001.1"/>
</dbReference>
<evidence type="ECO:0000313" key="2">
    <source>
        <dbReference type="EMBL" id="RSL17678.1"/>
    </source>
</evidence>
<dbReference type="EMBL" id="RSDW01000001">
    <property type="protein sequence ID" value="RSL17678.1"/>
    <property type="molecule type" value="Genomic_DNA"/>
</dbReference>
<sequence>MSLNLEEVSLHAHLSDPKPVTSPESKPVGDETVVDGTNPLSLEEMSELEESNYHWKLKRYHEAAHAVVAHLLGFRPMYIDNDVTQLDRRVLKFVHTANFVFRTREARVRAGEYAVMYIAGPAAEAKIRGESLVDLRAESNIIIDEGCVGDYWRVNQLLVRVMCHSALEFSNEVRDHQLLLWEAKAIAILNNDSVWAAVESVADELELQLGTLGRDELLAAIERGLSSR</sequence>